<organism evidence="1 2">
    <name type="scientific">Dibothriocephalus latus</name>
    <name type="common">Fish tapeworm</name>
    <name type="synonym">Diphyllobothrium latum</name>
    <dbReference type="NCBI Taxonomy" id="60516"/>
    <lineage>
        <taxon>Eukaryota</taxon>
        <taxon>Metazoa</taxon>
        <taxon>Spiralia</taxon>
        <taxon>Lophotrochozoa</taxon>
        <taxon>Platyhelminthes</taxon>
        <taxon>Cestoda</taxon>
        <taxon>Eucestoda</taxon>
        <taxon>Diphyllobothriidea</taxon>
        <taxon>Diphyllobothriidae</taxon>
        <taxon>Dibothriocephalus</taxon>
    </lineage>
</organism>
<evidence type="ECO:0000313" key="1">
    <source>
        <dbReference type="EMBL" id="VDN49807.1"/>
    </source>
</evidence>
<name>A0A3P7Q236_DIBLA</name>
<protein>
    <submittedName>
        <fullName evidence="1">Uncharacterized protein</fullName>
    </submittedName>
</protein>
<sequence>MLVAPRTLYDWICLHCLHTSFNLNLRTSVTGGGGLFREGSDLCLNNLRPC</sequence>
<feature type="non-terminal residue" evidence="1">
    <location>
        <position position="50"/>
    </location>
</feature>
<evidence type="ECO:0000313" key="2">
    <source>
        <dbReference type="Proteomes" id="UP000281553"/>
    </source>
</evidence>
<accession>A0A3P7Q236</accession>
<keyword evidence="2" id="KW-1185">Reference proteome</keyword>
<dbReference type="Proteomes" id="UP000281553">
    <property type="component" value="Unassembled WGS sequence"/>
</dbReference>
<proteinExistence type="predicted"/>
<reference evidence="1 2" key="1">
    <citation type="submission" date="2018-11" db="EMBL/GenBank/DDBJ databases">
        <authorList>
            <consortium name="Pathogen Informatics"/>
        </authorList>
    </citation>
    <scope>NUCLEOTIDE SEQUENCE [LARGE SCALE GENOMIC DNA]</scope>
</reference>
<dbReference type="AlphaFoldDB" id="A0A3P7Q236"/>
<gene>
    <name evidence="1" type="ORF">DILT_LOCUS19897</name>
</gene>
<dbReference type="EMBL" id="UYRU01124988">
    <property type="protein sequence ID" value="VDN49807.1"/>
    <property type="molecule type" value="Genomic_DNA"/>
</dbReference>